<dbReference type="Pfam" id="PF02515">
    <property type="entry name" value="CoA_transf_3"/>
    <property type="match status" value="1"/>
</dbReference>
<protein>
    <submittedName>
        <fullName evidence="2">CoA transferase</fullName>
        <ecNumber evidence="2">2.8.3.-</ecNumber>
    </submittedName>
</protein>
<dbReference type="GO" id="GO:0016740">
    <property type="term" value="F:transferase activity"/>
    <property type="evidence" value="ECO:0007669"/>
    <property type="project" value="UniProtKB-KW"/>
</dbReference>
<dbReference type="Proteomes" id="UP001357223">
    <property type="component" value="Chromosome"/>
</dbReference>
<dbReference type="InterPro" id="IPR050483">
    <property type="entry name" value="CoA-transferase_III_domain"/>
</dbReference>
<gene>
    <name evidence="2" type="ORF">R4Z09_27980</name>
</gene>
<dbReference type="EMBL" id="CP137640">
    <property type="protein sequence ID" value="WVX81010.1"/>
    <property type="molecule type" value="Genomic_DNA"/>
</dbReference>
<dbReference type="Gene3D" id="3.30.1540.10">
    <property type="entry name" value="formyl-coa transferase, domain 3"/>
    <property type="match status" value="1"/>
</dbReference>
<dbReference type="InterPro" id="IPR044855">
    <property type="entry name" value="CoA-Trfase_III_dom3_sf"/>
</dbReference>
<sequence>MKKPLYGIKVLELGNFVAAPFAGKIMGEFGAEIIKIEDPEKGDSIRNWRVMHKDTSLWWYVHARNKKSVALDLRKSEDQEIIRELAKEADVVLENFRPGTLEKWGIGYEDLKKINPSIIMTRISGYGQTGPYAKKPGFGSIAESMGGIRYLTGFPDRPPVRVGLAIGDSIAGLYAVNGTLMALRARDIDPERRGQYVDVSLTEAVFSLLEGVLPEYDVKGIIRERTGATLEGIAPSNTYLCKDGKYIVIAANSDSIFKRFMNAIGRPDLAEDPVYANNQGRAQNAEYLDQLIEEWTKSCTQKEAQKVLDDAAVPAGPIYSIEDIVNDEHFQARGMFETVTLPDGERVKVPGIVPKLSETPGSIEWIGPKLGQHTEEVIGDMLSKQK</sequence>
<evidence type="ECO:0000256" key="1">
    <source>
        <dbReference type="ARBA" id="ARBA00022679"/>
    </source>
</evidence>
<organism evidence="2 3">
    <name type="scientific">Niallia oryzisoli</name>
    <dbReference type="NCBI Taxonomy" id="1737571"/>
    <lineage>
        <taxon>Bacteria</taxon>
        <taxon>Bacillati</taxon>
        <taxon>Bacillota</taxon>
        <taxon>Bacilli</taxon>
        <taxon>Bacillales</taxon>
        <taxon>Bacillaceae</taxon>
        <taxon>Niallia</taxon>
    </lineage>
</organism>
<dbReference type="PANTHER" id="PTHR48207">
    <property type="entry name" value="SUCCINATE--HYDROXYMETHYLGLUTARATE COA-TRANSFERASE"/>
    <property type="match status" value="1"/>
</dbReference>
<dbReference type="InterPro" id="IPR023606">
    <property type="entry name" value="CoA-Trfase_III_dom_1_sf"/>
</dbReference>
<reference evidence="2 3" key="1">
    <citation type="submission" date="2023-10" db="EMBL/GenBank/DDBJ databases">
        <title>Niallia locisalis sp.nov. isolated from a salt pond sample.</title>
        <authorList>
            <person name="Li X.-J."/>
            <person name="Dong L."/>
        </authorList>
    </citation>
    <scope>NUCLEOTIDE SEQUENCE [LARGE SCALE GENOMIC DNA]</scope>
    <source>
        <strain evidence="2 3">DSM 29761</strain>
    </source>
</reference>
<dbReference type="SUPFAM" id="SSF89796">
    <property type="entry name" value="CoA-transferase family III (CaiB/BaiF)"/>
    <property type="match status" value="1"/>
</dbReference>
<dbReference type="InterPro" id="IPR003673">
    <property type="entry name" value="CoA-Trfase_fam_III"/>
</dbReference>
<evidence type="ECO:0000313" key="3">
    <source>
        <dbReference type="Proteomes" id="UP001357223"/>
    </source>
</evidence>
<keyword evidence="3" id="KW-1185">Reference proteome</keyword>
<dbReference type="PANTHER" id="PTHR48207:SF3">
    <property type="entry name" value="SUCCINATE--HYDROXYMETHYLGLUTARATE COA-TRANSFERASE"/>
    <property type="match status" value="1"/>
</dbReference>
<proteinExistence type="predicted"/>
<name>A0ABZ2CES5_9BACI</name>
<dbReference type="RefSeq" id="WP_338449940.1">
    <property type="nucleotide sequence ID" value="NZ_CP137640.1"/>
</dbReference>
<evidence type="ECO:0000313" key="2">
    <source>
        <dbReference type="EMBL" id="WVX81010.1"/>
    </source>
</evidence>
<dbReference type="EC" id="2.8.3.-" evidence="2"/>
<dbReference type="Gene3D" id="3.40.50.10540">
    <property type="entry name" value="Crotonobetainyl-coa:carnitine coa-transferase, domain 1"/>
    <property type="match status" value="1"/>
</dbReference>
<keyword evidence="1 2" id="KW-0808">Transferase</keyword>
<accession>A0ABZ2CES5</accession>